<accession>A0A2P5XLZ1</accession>
<name>A0A2P5XLZ1_GOSBA</name>
<organism evidence="1 2">
    <name type="scientific">Gossypium barbadense</name>
    <name type="common">Sea Island cotton</name>
    <name type="synonym">Hibiscus barbadensis</name>
    <dbReference type="NCBI Taxonomy" id="3634"/>
    <lineage>
        <taxon>Eukaryota</taxon>
        <taxon>Viridiplantae</taxon>
        <taxon>Streptophyta</taxon>
        <taxon>Embryophyta</taxon>
        <taxon>Tracheophyta</taxon>
        <taxon>Spermatophyta</taxon>
        <taxon>Magnoliopsida</taxon>
        <taxon>eudicotyledons</taxon>
        <taxon>Gunneridae</taxon>
        <taxon>Pentapetalae</taxon>
        <taxon>rosids</taxon>
        <taxon>malvids</taxon>
        <taxon>Malvales</taxon>
        <taxon>Malvaceae</taxon>
        <taxon>Malvoideae</taxon>
        <taxon>Gossypium</taxon>
    </lineage>
</organism>
<dbReference type="Gene3D" id="1.25.40.710">
    <property type="match status" value="1"/>
</dbReference>
<dbReference type="InterPro" id="IPR046939">
    <property type="entry name" value="TPPII_C_sf"/>
</dbReference>
<evidence type="ECO:0008006" key="3">
    <source>
        <dbReference type="Google" id="ProtNLM"/>
    </source>
</evidence>
<dbReference type="EMBL" id="KZ664609">
    <property type="protein sequence ID" value="PPS04368.1"/>
    <property type="molecule type" value="Genomic_DNA"/>
</dbReference>
<reference evidence="1 2" key="1">
    <citation type="submission" date="2015-01" db="EMBL/GenBank/DDBJ databases">
        <title>Genome of allotetraploid Gossypium barbadense reveals genomic plasticity and fiber elongation in cotton evolution.</title>
        <authorList>
            <person name="Chen X."/>
            <person name="Liu X."/>
            <person name="Zhao B."/>
            <person name="Zheng H."/>
            <person name="Hu Y."/>
            <person name="Lu G."/>
            <person name="Yang C."/>
            <person name="Chen J."/>
            <person name="Shan C."/>
            <person name="Zhang L."/>
            <person name="Zhou Y."/>
            <person name="Wang L."/>
            <person name="Guo W."/>
            <person name="Bai Y."/>
            <person name="Ruan J."/>
            <person name="Shangguan X."/>
            <person name="Mao Y."/>
            <person name="Jiang J."/>
            <person name="Zhu Y."/>
            <person name="Lei J."/>
            <person name="Kang H."/>
            <person name="Chen S."/>
            <person name="He X."/>
            <person name="Wang R."/>
            <person name="Wang Y."/>
            <person name="Chen J."/>
            <person name="Wang L."/>
            <person name="Yu S."/>
            <person name="Wang B."/>
            <person name="Wei J."/>
            <person name="Song S."/>
            <person name="Lu X."/>
            <person name="Gao Z."/>
            <person name="Gu W."/>
            <person name="Deng X."/>
            <person name="Ma D."/>
            <person name="Wang S."/>
            <person name="Liang W."/>
            <person name="Fang L."/>
            <person name="Cai C."/>
            <person name="Zhu X."/>
            <person name="Zhou B."/>
            <person name="Zhang Y."/>
            <person name="Chen Z."/>
            <person name="Xu S."/>
            <person name="Zhu R."/>
            <person name="Wang S."/>
            <person name="Zhang T."/>
            <person name="Zhao G."/>
        </authorList>
    </citation>
    <scope>NUCLEOTIDE SEQUENCE [LARGE SCALE GENOMIC DNA]</scope>
    <source>
        <strain evidence="2">cv. Xinhai21</strain>
        <tissue evidence="1">Leaf</tissue>
    </source>
</reference>
<evidence type="ECO:0000313" key="1">
    <source>
        <dbReference type="EMBL" id="PPS04368.1"/>
    </source>
</evidence>
<proteinExistence type="predicted"/>
<protein>
    <recommendedName>
        <fullName evidence="3">Tripeptidyl peptidase II Ig-like domain-containing protein</fullName>
    </recommendedName>
</protein>
<dbReference type="OrthoDB" id="10256524at2759"/>
<sequence>METSRDQLAQALYQKGLALAEIETLKGEKASVLAAIEGTKDSDQTGGQSAVGSDVQSDLFEENFKELTKWVDLKSSKYGTLSVMRERRCGRLGTALKVVNEMIQDDGEPPKKKLYELKLSLLDEIGWSHLSTYERQWMHLPSHTMTSMGHSIVLLPKMMDMRWSVADGKTQVWMRI</sequence>
<dbReference type="AlphaFoldDB" id="A0A2P5XLZ1"/>
<evidence type="ECO:0000313" key="2">
    <source>
        <dbReference type="Proteomes" id="UP000239757"/>
    </source>
</evidence>
<gene>
    <name evidence="1" type="ORF">GOBAR_AA16297</name>
</gene>
<dbReference type="Proteomes" id="UP000239757">
    <property type="component" value="Unassembled WGS sequence"/>
</dbReference>